<sequence length="83" mass="9944">MFFCLHRLDVWLACVFYSHQQDTNFHPFSEKLANPNSVVCRARHRTHLVYQFPLTENVDGKMVTHEPKERSQHSHNHNKMKLQ</sequence>
<organism evidence="2">
    <name type="scientific">Arion vulgaris</name>
    <dbReference type="NCBI Taxonomy" id="1028688"/>
    <lineage>
        <taxon>Eukaryota</taxon>
        <taxon>Metazoa</taxon>
        <taxon>Spiralia</taxon>
        <taxon>Lophotrochozoa</taxon>
        <taxon>Mollusca</taxon>
        <taxon>Gastropoda</taxon>
        <taxon>Heterobranchia</taxon>
        <taxon>Euthyneura</taxon>
        <taxon>Panpulmonata</taxon>
        <taxon>Eupulmonata</taxon>
        <taxon>Stylommatophora</taxon>
        <taxon>Helicina</taxon>
        <taxon>Arionoidea</taxon>
        <taxon>Arionidae</taxon>
        <taxon>Arion</taxon>
    </lineage>
</organism>
<evidence type="ECO:0000313" key="4">
    <source>
        <dbReference type="EMBL" id="CEK78991.1"/>
    </source>
</evidence>
<dbReference type="EMBL" id="HACG01032124">
    <property type="protein sequence ID" value="CEK78989.1"/>
    <property type="molecule type" value="Transcribed_RNA"/>
</dbReference>
<evidence type="ECO:0000313" key="2">
    <source>
        <dbReference type="EMBL" id="CEK78989.1"/>
    </source>
</evidence>
<dbReference type="EMBL" id="HACG01032127">
    <property type="protein sequence ID" value="CEK78992.1"/>
    <property type="molecule type" value="Transcribed_RNA"/>
</dbReference>
<dbReference type="AlphaFoldDB" id="A0A0B7ADC5"/>
<gene>
    <name evidence="2" type="primary">ORF113022</name>
    <name evidence="3" type="synonym">ORF113024</name>
    <name evidence="4" type="synonym">ORF113026</name>
    <name evidence="5" type="synonym">ORF113028</name>
</gene>
<evidence type="ECO:0000256" key="1">
    <source>
        <dbReference type="SAM" id="MobiDB-lite"/>
    </source>
</evidence>
<dbReference type="EMBL" id="HACG01032125">
    <property type="protein sequence ID" value="CEK78990.1"/>
    <property type="molecule type" value="Transcribed_RNA"/>
</dbReference>
<evidence type="ECO:0000313" key="3">
    <source>
        <dbReference type="EMBL" id="CEK78990.1"/>
    </source>
</evidence>
<dbReference type="EMBL" id="HACG01032126">
    <property type="protein sequence ID" value="CEK78991.1"/>
    <property type="molecule type" value="Transcribed_RNA"/>
</dbReference>
<accession>A0A0B7ADC5</accession>
<proteinExistence type="predicted"/>
<name>A0A0B7ADC5_9EUPU</name>
<feature type="region of interest" description="Disordered" evidence="1">
    <location>
        <begin position="64"/>
        <end position="83"/>
    </location>
</feature>
<reference evidence="2" key="1">
    <citation type="submission" date="2014-12" db="EMBL/GenBank/DDBJ databases">
        <title>Insight into the proteome of Arion vulgaris.</title>
        <authorList>
            <person name="Aradska J."/>
            <person name="Bulat T."/>
            <person name="Smidak R."/>
            <person name="Sarate P."/>
            <person name="Gangsoo J."/>
            <person name="Sialana F."/>
            <person name="Bilban M."/>
            <person name="Lubec G."/>
        </authorList>
    </citation>
    <scope>NUCLEOTIDE SEQUENCE</scope>
    <source>
        <tissue evidence="2">Skin</tissue>
    </source>
</reference>
<feature type="compositionally biased region" description="Basic residues" evidence="1">
    <location>
        <begin position="73"/>
        <end position="83"/>
    </location>
</feature>
<protein>
    <submittedName>
        <fullName evidence="2">Uncharacterized protein</fullName>
    </submittedName>
</protein>
<evidence type="ECO:0000313" key="5">
    <source>
        <dbReference type="EMBL" id="CEK78992.1"/>
    </source>
</evidence>